<dbReference type="HOGENOM" id="CLU_118652_2_0_2"/>
<comment type="similarity">
    <text evidence="1 4">Belongs to the eukaryotic ribosomal protein eL34 family.</text>
</comment>
<dbReference type="GO" id="GO:1990904">
    <property type="term" value="C:ribonucleoprotein complex"/>
    <property type="evidence" value="ECO:0007669"/>
    <property type="project" value="UniProtKB-KW"/>
</dbReference>
<dbReference type="Proteomes" id="UP000000578">
    <property type="component" value="Chromosome"/>
</dbReference>
<accession>Q74NH0</accession>
<dbReference type="GO" id="GO:0006412">
    <property type="term" value="P:translation"/>
    <property type="evidence" value="ECO:0007669"/>
    <property type="project" value="UniProtKB-UniRule"/>
</dbReference>
<dbReference type="EMBL" id="AE017199">
    <property type="protein sequence ID" value="AAR39144.1"/>
    <property type="molecule type" value="Genomic_DNA"/>
</dbReference>
<protein>
    <recommendedName>
        <fullName evidence="4">Large ribosomal subunit protein eL34</fullName>
    </recommendedName>
</protein>
<evidence type="ECO:0000256" key="1">
    <source>
        <dbReference type="ARBA" id="ARBA00009875"/>
    </source>
</evidence>
<dbReference type="InterPro" id="IPR047868">
    <property type="entry name" value="Ribosomal_L34e_arc-type"/>
</dbReference>
<keyword evidence="2 4" id="KW-0689">Ribosomal protein</keyword>
<dbReference type="STRING" id="228908.NEQ297"/>
<gene>
    <name evidence="4" type="primary">rpl34e</name>
    <name evidence="5" type="ordered locus">NEQ297</name>
</gene>
<name>Q74NH0_NANEQ</name>
<proteinExistence type="inferred from homology"/>
<dbReference type="EnsemblBacteria" id="AAR39144">
    <property type="protein sequence ID" value="AAR39144"/>
    <property type="gene ID" value="NEQ297"/>
</dbReference>
<dbReference type="Pfam" id="PF01199">
    <property type="entry name" value="Ribosomal_L34e"/>
    <property type="match status" value="1"/>
</dbReference>
<keyword evidence="6" id="KW-1185">Reference proteome</keyword>
<sequence>MKDRIIYRRTPGGRVTVLYKRRKPSPAKCAICGRPLQGVVREPAYWLKSEPKQRKKVSRKFGGYLCHECARRVIARMARNFEL</sequence>
<organism evidence="5 6">
    <name type="scientific">Nanoarchaeum equitans (strain Kin4-M)</name>
    <dbReference type="NCBI Taxonomy" id="228908"/>
    <lineage>
        <taxon>Archaea</taxon>
        <taxon>Nanobdellota</taxon>
        <taxon>Candidatus Nanoarchaeia</taxon>
        <taxon>Nanoarchaeales</taxon>
        <taxon>Nanoarchaeaceae</taxon>
        <taxon>Nanoarchaeum</taxon>
    </lineage>
</organism>
<reference evidence="5 6" key="1">
    <citation type="journal article" date="2003" name="Proc. Natl. Acad. Sci. U.S.A.">
        <title>The genome of Nanoarchaeum equitans: insights into early archaeal evolution and derived parasitism.</title>
        <authorList>
            <person name="Waters E."/>
            <person name="Hohn M.J."/>
            <person name="Ahel I."/>
            <person name="Graham D.E."/>
            <person name="Adams M.D."/>
            <person name="Barnstead M."/>
            <person name="Beeson K.Y."/>
            <person name="Bibbs L."/>
            <person name="Bolanos R."/>
            <person name="Keller M."/>
            <person name="Kretz K."/>
            <person name="Lin X."/>
            <person name="Mathur E."/>
            <person name="Ni J."/>
            <person name="Podar M."/>
            <person name="Richardson T."/>
            <person name="Sutton G.G."/>
            <person name="Simon M."/>
            <person name="Soll D."/>
            <person name="Stetter K.O."/>
            <person name="Short J.M."/>
            <person name="Noordewier M."/>
        </authorList>
    </citation>
    <scope>NUCLEOTIDE SEQUENCE [LARGE SCALE GENOMIC DNA]</scope>
    <source>
        <strain evidence="5 6">Kin4-M</strain>
    </source>
</reference>
<dbReference type="GO" id="GO:0003735">
    <property type="term" value="F:structural constituent of ribosome"/>
    <property type="evidence" value="ECO:0007669"/>
    <property type="project" value="InterPro"/>
</dbReference>
<keyword evidence="3 4" id="KW-0687">Ribonucleoprotein</keyword>
<evidence type="ECO:0000256" key="3">
    <source>
        <dbReference type="ARBA" id="ARBA00023274"/>
    </source>
</evidence>
<evidence type="ECO:0000256" key="2">
    <source>
        <dbReference type="ARBA" id="ARBA00022980"/>
    </source>
</evidence>
<evidence type="ECO:0000313" key="6">
    <source>
        <dbReference type="Proteomes" id="UP000000578"/>
    </source>
</evidence>
<dbReference type="HAMAP" id="MF_00349">
    <property type="entry name" value="Ribosomal_eL34"/>
    <property type="match status" value="1"/>
</dbReference>
<dbReference type="KEGG" id="neq:NEQ297"/>
<evidence type="ECO:0000256" key="4">
    <source>
        <dbReference type="HAMAP-Rule" id="MF_00349"/>
    </source>
</evidence>
<evidence type="ECO:0000313" key="5">
    <source>
        <dbReference type="EMBL" id="AAR39144.1"/>
    </source>
</evidence>
<dbReference type="InterPro" id="IPR038562">
    <property type="entry name" value="Ribosomal_eL34_C_sf"/>
</dbReference>
<dbReference type="PRINTS" id="PR01250">
    <property type="entry name" value="RIBOSOMALL34"/>
</dbReference>
<dbReference type="GO" id="GO:0005840">
    <property type="term" value="C:ribosome"/>
    <property type="evidence" value="ECO:0007669"/>
    <property type="project" value="UniProtKB-KW"/>
</dbReference>
<dbReference type="InterPro" id="IPR008195">
    <property type="entry name" value="Ribosomal_eL34"/>
</dbReference>
<dbReference type="AlphaFoldDB" id="Q74NH0"/>
<dbReference type="Gene3D" id="6.20.340.10">
    <property type="match status" value="1"/>
</dbReference>